<proteinExistence type="inferred from homology"/>
<feature type="domain" description="Mannosyl-glycoprotein endo-beta-N-acetylglucosamidase-like" evidence="12">
    <location>
        <begin position="151"/>
        <end position="315"/>
    </location>
</feature>
<evidence type="ECO:0000256" key="1">
    <source>
        <dbReference type="ARBA" id="ARBA00002954"/>
    </source>
</evidence>
<evidence type="ECO:0000256" key="11">
    <source>
        <dbReference type="ARBA" id="ARBA00030835"/>
    </source>
</evidence>
<dbReference type="NCBIfam" id="TIGR02541">
    <property type="entry name" value="flagell_FlgJ"/>
    <property type="match status" value="1"/>
</dbReference>
<evidence type="ECO:0000256" key="6">
    <source>
        <dbReference type="ARBA" id="ARBA00022764"/>
    </source>
</evidence>
<dbReference type="Gene3D" id="2.10.70.40">
    <property type="entry name" value="peptidoglycan hydrolase"/>
    <property type="match status" value="1"/>
</dbReference>
<dbReference type="AlphaFoldDB" id="W0HPE6"/>
<dbReference type="InterPro" id="IPR002901">
    <property type="entry name" value="MGlyc_endo_b_GlcNAc-like_dom"/>
</dbReference>
<dbReference type="GO" id="GO:0042597">
    <property type="term" value="C:periplasmic space"/>
    <property type="evidence" value="ECO:0007669"/>
    <property type="project" value="UniProtKB-SubCell"/>
</dbReference>
<dbReference type="RefSeq" id="WP_420480348.1">
    <property type="nucleotide sequence ID" value="NZ_CP006569.1"/>
</dbReference>
<dbReference type="GO" id="GO:0004040">
    <property type="term" value="F:amidase activity"/>
    <property type="evidence" value="ECO:0007669"/>
    <property type="project" value="InterPro"/>
</dbReference>
<keyword evidence="14" id="KW-1185">Reference proteome</keyword>
<dbReference type="GO" id="GO:0071555">
    <property type="term" value="P:cell wall organization"/>
    <property type="evidence" value="ECO:0007669"/>
    <property type="project" value="UniProtKB-KW"/>
</dbReference>
<evidence type="ECO:0000313" key="13">
    <source>
        <dbReference type="EMBL" id="AHF75736.1"/>
    </source>
</evidence>
<accession>W0HPE6</accession>
<evidence type="ECO:0000256" key="7">
    <source>
        <dbReference type="ARBA" id="ARBA00022795"/>
    </source>
</evidence>
<keyword evidence="8" id="KW-0378">Hydrolase</keyword>
<name>W0HPE6_9GAMM</name>
<evidence type="ECO:0000256" key="10">
    <source>
        <dbReference type="ARBA" id="ARBA00023316"/>
    </source>
</evidence>
<comment type="similarity">
    <text evidence="4">In the C-terminal section; belongs to the glycosyl hydrolase 73 family.</text>
</comment>
<protein>
    <recommendedName>
        <fullName evidence="5">Peptidoglycan hydrolase FlgJ</fullName>
    </recommendedName>
    <alternativeName>
        <fullName evidence="11">Muramidase FlgJ</fullName>
    </alternativeName>
</protein>
<keyword evidence="13" id="KW-0969">Cilium</keyword>
<keyword evidence="9" id="KW-0326">Glycosidase</keyword>
<evidence type="ECO:0000313" key="14">
    <source>
        <dbReference type="Proteomes" id="UP000019028"/>
    </source>
</evidence>
<keyword evidence="13" id="KW-0966">Cell projection</keyword>
<dbReference type="Pfam" id="PF01832">
    <property type="entry name" value="Glucosaminidase"/>
    <property type="match status" value="1"/>
</dbReference>
<evidence type="ECO:0000256" key="5">
    <source>
        <dbReference type="ARBA" id="ARBA00013433"/>
    </source>
</evidence>
<reference evidence="13 14" key="1">
    <citation type="journal article" date="2014" name="Genome Biol. Evol.">
        <title>Genome degeneration and adaptation in a nascent stage of symbiosis.</title>
        <authorList>
            <person name="Oakeson K.F."/>
            <person name="Gil R."/>
            <person name="Clayton A.L."/>
            <person name="Dunn D.M."/>
            <person name="von Niederhausern A.C."/>
            <person name="Hamil C."/>
            <person name="Aoyagi A."/>
            <person name="Duval B."/>
            <person name="Baca A."/>
            <person name="Silva F.J."/>
            <person name="Vallier A."/>
            <person name="Jackson D.G."/>
            <person name="Latorre A."/>
            <person name="Weiss R.B."/>
            <person name="Heddi A."/>
            <person name="Moya A."/>
            <person name="Dale C."/>
        </authorList>
    </citation>
    <scope>NUCLEOTIDE SEQUENCE [LARGE SCALE GENOMIC DNA]</scope>
    <source>
        <strain evidence="13 14">HS1</strain>
    </source>
</reference>
<dbReference type="InterPro" id="IPR051056">
    <property type="entry name" value="Glycosyl_Hydrolase_73"/>
</dbReference>
<dbReference type="Pfam" id="PF10135">
    <property type="entry name" value="Rod-binding"/>
    <property type="match status" value="1"/>
</dbReference>
<dbReference type="SMART" id="SM00047">
    <property type="entry name" value="LYZ2"/>
    <property type="match status" value="1"/>
</dbReference>
<evidence type="ECO:0000259" key="12">
    <source>
        <dbReference type="SMART" id="SM00047"/>
    </source>
</evidence>
<keyword evidence="6" id="KW-0574">Periplasm</keyword>
<evidence type="ECO:0000256" key="9">
    <source>
        <dbReference type="ARBA" id="ARBA00023295"/>
    </source>
</evidence>
<dbReference type="GO" id="GO:0016798">
    <property type="term" value="F:hydrolase activity, acting on glycosyl bonds"/>
    <property type="evidence" value="ECO:0007669"/>
    <property type="project" value="UniProtKB-KW"/>
</dbReference>
<comment type="subcellular location">
    <subcellularLocation>
        <location evidence="2">Periplasm</location>
    </subcellularLocation>
</comment>
<dbReference type="Proteomes" id="UP000019028">
    <property type="component" value="Chromosome"/>
</dbReference>
<sequence length="322" mass="34296">MPLMQSMDLSPAYDANALNKLHQQAAAQSPQALKAVAKQVEGLFVQMMLKSMRDALPQEGLLDSQQTQLYTSLYDQQIAQQLSAKGLGLADMMVKQLSPAQGGAVTPDGATTAQGGLPALAPGAGAYMPPALLGEMLRRGAVRQDEEATPAATASAGGGSFTDRLAIPAMIAGARSGISHHLILAQAALESGWGKREIPTADGKPSHNLFGIKATNDWQGASTTVMTTEYENGQAVKVPQRFKVYDSYLAAIEDYIQLLTTNPRYREVVNAKHPEEGAYALQRAGYATDPGYGEKLVQIIGQLKDSAHRAVKAYAHDLSSLF</sequence>
<keyword evidence="10" id="KW-0961">Cell wall biogenesis/degradation</keyword>
<dbReference type="PANTHER" id="PTHR33308:SF9">
    <property type="entry name" value="PEPTIDOGLYCAN HYDROLASE FLGJ"/>
    <property type="match status" value="1"/>
</dbReference>
<organism evidence="13 14">
    <name type="scientific">Sodalis praecaptivus</name>
    <dbReference type="NCBI Taxonomy" id="1239307"/>
    <lineage>
        <taxon>Bacteria</taxon>
        <taxon>Pseudomonadati</taxon>
        <taxon>Pseudomonadota</taxon>
        <taxon>Gammaproteobacteria</taxon>
        <taxon>Enterobacterales</taxon>
        <taxon>Bruguierivoracaceae</taxon>
        <taxon>Sodalis</taxon>
    </lineage>
</organism>
<dbReference type="PANTHER" id="PTHR33308">
    <property type="entry name" value="PEPTIDOGLYCAN HYDROLASE FLGJ"/>
    <property type="match status" value="1"/>
</dbReference>
<dbReference type="GO" id="GO:0044780">
    <property type="term" value="P:bacterial-type flagellum assembly"/>
    <property type="evidence" value="ECO:0007669"/>
    <property type="project" value="InterPro"/>
</dbReference>
<dbReference type="InterPro" id="IPR019301">
    <property type="entry name" value="Flagellar_prot_FlgJ_N"/>
</dbReference>
<keyword evidence="13" id="KW-0282">Flagellum</keyword>
<comment type="function">
    <text evidence="1">Flagellum-specific muramidase which hydrolyzes the peptidoglycan layer to assemble the rod structure in the periplasmic space.</text>
</comment>
<dbReference type="Gene3D" id="1.10.530.10">
    <property type="match status" value="1"/>
</dbReference>
<keyword evidence="7" id="KW-1005">Bacterial flagellum biogenesis</keyword>
<dbReference type="InterPro" id="IPR013377">
    <property type="entry name" value="FlgJ"/>
</dbReference>
<gene>
    <name evidence="13" type="primary">flgJ2</name>
    <name evidence="13" type="ORF">Sant_0640</name>
</gene>
<dbReference type="HOGENOM" id="CLU_013771_3_0_6"/>
<dbReference type="KEGG" id="sod:Sant_0640"/>
<comment type="similarity">
    <text evidence="3">In the N-terminal section; belongs to the FlgJ family.</text>
</comment>
<dbReference type="EMBL" id="CP006569">
    <property type="protein sequence ID" value="AHF75736.1"/>
    <property type="molecule type" value="Genomic_DNA"/>
</dbReference>
<evidence type="ECO:0000256" key="2">
    <source>
        <dbReference type="ARBA" id="ARBA00004418"/>
    </source>
</evidence>
<evidence type="ECO:0000256" key="3">
    <source>
        <dbReference type="ARBA" id="ARBA00006880"/>
    </source>
</evidence>
<evidence type="ECO:0000256" key="4">
    <source>
        <dbReference type="ARBA" id="ARBA00007974"/>
    </source>
</evidence>
<dbReference type="GO" id="GO:0071973">
    <property type="term" value="P:bacterial-type flagellum-dependent cell motility"/>
    <property type="evidence" value="ECO:0007669"/>
    <property type="project" value="TreeGrafter"/>
</dbReference>
<dbReference type="PRINTS" id="PR01002">
    <property type="entry name" value="FLGFLGJ"/>
</dbReference>
<dbReference type="PATRIC" id="fig|1239307.3.peg.686"/>
<evidence type="ECO:0000256" key="8">
    <source>
        <dbReference type="ARBA" id="ARBA00022801"/>
    </source>
</evidence>